<dbReference type="Proteomes" id="UP000798808">
    <property type="component" value="Unassembled WGS sequence"/>
</dbReference>
<dbReference type="Gene3D" id="3.60.21.10">
    <property type="match status" value="1"/>
</dbReference>
<name>A0ABW9RT26_9BACT</name>
<evidence type="ECO:0000259" key="2">
    <source>
        <dbReference type="Pfam" id="PF00149"/>
    </source>
</evidence>
<dbReference type="CDD" id="cd00063">
    <property type="entry name" value="FN3"/>
    <property type="match status" value="1"/>
</dbReference>
<dbReference type="InterPro" id="IPR004843">
    <property type="entry name" value="Calcineurin-like_PHP"/>
</dbReference>
<evidence type="ECO:0000313" key="4">
    <source>
        <dbReference type="EMBL" id="MTI26448.1"/>
    </source>
</evidence>
<reference evidence="4 5" key="1">
    <citation type="submission" date="2019-02" db="EMBL/GenBank/DDBJ databases">
        <authorList>
            <person name="Goldberg S.R."/>
            <person name="Haltli B.A."/>
            <person name="Correa H."/>
            <person name="Russell K.G."/>
        </authorList>
    </citation>
    <scope>NUCLEOTIDE SEQUENCE [LARGE SCALE GENOMIC DNA]</scope>
    <source>
        <strain evidence="4 5">JCM 16186</strain>
    </source>
</reference>
<dbReference type="InterPro" id="IPR029052">
    <property type="entry name" value="Metallo-depent_PP-like"/>
</dbReference>
<keyword evidence="1" id="KW-0732">Signal</keyword>
<dbReference type="RefSeq" id="WP_155173461.1">
    <property type="nucleotide sequence ID" value="NZ_BAAAFL010000016.1"/>
</dbReference>
<evidence type="ECO:0000256" key="1">
    <source>
        <dbReference type="ARBA" id="ARBA00022729"/>
    </source>
</evidence>
<dbReference type="InterPro" id="IPR008963">
    <property type="entry name" value="Purple_acid_Pase-like_N"/>
</dbReference>
<accession>A0ABW9RT26</accession>
<dbReference type="SUPFAM" id="SSF49363">
    <property type="entry name" value="Purple acid phosphatase, N-terminal domain"/>
    <property type="match status" value="1"/>
</dbReference>
<evidence type="ECO:0000259" key="3">
    <source>
        <dbReference type="Pfam" id="PF16656"/>
    </source>
</evidence>
<dbReference type="Pfam" id="PF16656">
    <property type="entry name" value="Pur_ac_phosph_N"/>
    <property type="match status" value="1"/>
</dbReference>
<dbReference type="Gene3D" id="2.60.40.380">
    <property type="entry name" value="Purple acid phosphatase-like, N-terminal"/>
    <property type="match status" value="1"/>
</dbReference>
<proteinExistence type="predicted"/>
<comment type="caution">
    <text evidence="4">The sequence shown here is derived from an EMBL/GenBank/DDBJ whole genome shotgun (WGS) entry which is preliminary data.</text>
</comment>
<dbReference type="InterPro" id="IPR003961">
    <property type="entry name" value="FN3_dom"/>
</dbReference>
<feature type="domain" description="Purple acid phosphatase N-terminal" evidence="3">
    <location>
        <begin position="41"/>
        <end position="105"/>
    </location>
</feature>
<evidence type="ECO:0000313" key="5">
    <source>
        <dbReference type="Proteomes" id="UP000798808"/>
    </source>
</evidence>
<dbReference type="SUPFAM" id="SSF56300">
    <property type="entry name" value="Metallo-dependent phosphatases"/>
    <property type="match status" value="1"/>
</dbReference>
<keyword evidence="5" id="KW-1185">Reference proteome</keyword>
<dbReference type="PANTHER" id="PTHR45867:SF3">
    <property type="entry name" value="ACID PHOSPHATASE TYPE 7"/>
    <property type="match status" value="1"/>
</dbReference>
<dbReference type="EMBL" id="SMLW01000581">
    <property type="protein sequence ID" value="MTI26448.1"/>
    <property type="molecule type" value="Genomic_DNA"/>
</dbReference>
<feature type="domain" description="Calcineurin-like phosphoesterase" evidence="2">
    <location>
        <begin position="130"/>
        <end position="311"/>
    </location>
</feature>
<protein>
    <submittedName>
        <fullName evidence="4">Metallophosphoesterase family protein</fullName>
    </submittedName>
</protein>
<dbReference type="Pfam" id="PF00149">
    <property type="entry name" value="Metallophos"/>
    <property type="match status" value="1"/>
</dbReference>
<dbReference type="InterPro" id="IPR015914">
    <property type="entry name" value="PAPs_N"/>
</dbReference>
<dbReference type="PANTHER" id="PTHR45867">
    <property type="entry name" value="PURPLE ACID PHOSPHATASE"/>
    <property type="match status" value="1"/>
</dbReference>
<sequence length="413" mass="47034">MKQIINTIIFIPLILLIYCTTPTSEIKPLLARKPYLQCALKDSLTILWRTDTGTVCKVAYKPATHGEWKSVEGNVRLTNTGVTENEVVLRNLEPNTSYRYKILTNDVNLLPDDTLWFRSPVSQKDSVFSFFAVGDIGEPIEEGGTPDRLAKALEPSVSTMNFGLLLGDIIYPDGKSEAYDSNLFRYFDGVFPYLPVFTLLGNHDWHEPENNYLQEWKLPNNEHYYSFDYAQVHFIGLDSKNGDFHEYEKQVEWLKNDLEAARGKANWIIVFLHHNGKSCTYKEDYANVVALYPLFEQYDVDLVLNGHAHTYERLNPMNGLGEVIPEYIGSNQDYRAPQGFISITVGSGGKLRGIGSDPKPFTPDPENCRHKDLVAHADHLWAFLKISVNGKQLKGQSYATEDLHLIDEFMIQK</sequence>
<organism evidence="4 5">
    <name type="scientific">Fulvivirga kasyanovii</name>
    <dbReference type="NCBI Taxonomy" id="396812"/>
    <lineage>
        <taxon>Bacteria</taxon>
        <taxon>Pseudomonadati</taxon>
        <taxon>Bacteroidota</taxon>
        <taxon>Cytophagia</taxon>
        <taxon>Cytophagales</taxon>
        <taxon>Fulvivirgaceae</taxon>
        <taxon>Fulvivirga</taxon>
    </lineage>
</organism>
<gene>
    <name evidence="4" type="ORF">E1163_15930</name>
</gene>